<keyword evidence="2" id="KW-1185">Reference proteome</keyword>
<evidence type="ECO:0000313" key="2">
    <source>
        <dbReference type="Proteomes" id="UP000236630"/>
    </source>
</evidence>
<organism evidence="1 2">
    <name type="scientific">Citrus unshiu</name>
    <name type="common">Satsuma mandarin</name>
    <name type="synonym">Citrus nobilis var. unshiu</name>
    <dbReference type="NCBI Taxonomy" id="55188"/>
    <lineage>
        <taxon>Eukaryota</taxon>
        <taxon>Viridiplantae</taxon>
        <taxon>Streptophyta</taxon>
        <taxon>Embryophyta</taxon>
        <taxon>Tracheophyta</taxon>
        <taxon>Spermatophyta</taxon>
        <taxon>Magnoliopsida</taxon>
        <taxon>eudicotyledons</taxon>
        <taxon>Gunneridae</taxon>
        <taxon>Pentapetalae</taxon>
        <taxon>rosids</taxon>
        <taxon>malvids</taxon>
        <taxon>Sapindales</taxon>
        <taxon>Rutaceae</taxon>
        <taxon>Aurantioideae</taxon>
        <taxon>Citrus</taxon>
    </lineage>
</organism>
<feature type="non-terminal residue" evidence="1">
    <location>
        <position position="1"/>
    </location>
</feature>
<gene>
    <name evidence="1" type="ORF">CUMW_243970</name>
</gene>
<proteinExistence type="predicted"/>
<comment type="caution">
    <text evidence="1">The sequence shown here is derived from an EMBL/GenBank/DDBJ whole genome shotgun (WGS) entry which is preliminary data.</text>
</comment>
<dbReference type="AlphaFoldDB" id="A0A2H5QMI0"/>
<dbReference type="Proteomes" id="UP000236630">
    <property type="component" value="Unassembled WGS sequence"/>
</dbReference>
<accession>A0A2H5QMI0</accession>
<sequence>VDFENSMEHIGGVTKDYHCGYCATFGCWTLKKEVMAGLISSTLLRTFLRLRIRLAKELLPLLLLCKEKSSRRDSDGRIRSILVEDLCDVDELKAIGDESEDIVQRIKDTKPLIKAKVRMKIVECDLQGFEKVFAVKFPPQAIAAKRHIHLRNSVSDFLVMFLKGPLNYLMKLESCYCLNESAIFCCQGIPHMMRFCDCYRLLNYLLNQVDFEDPMENIRALKSYRAKHMWADHMLPWRKEFGIDTTMLPLYVEYHHREQFWICKVAISRLKYLFWLTCLIRRNSFPSVSIGASTYRNRALLLMGHNQFFRSAETILSVEKLRGLLAN</sequence>
<protein>
    <submittedName>
        <fullName evidence="1">Uncharacterized protein</fullName>
    </submittedName>
</protein>
<reference evidence="1 2" key="1">
    <citation type="journal article" date="2017" name="Front. Genet.">
        <title>Draft sequencing of the heterozygous diploid genome of Satsuma (Citrus unshiu Marc.) using a hybrid assembly approach.</title>
        <authorList>
            <person name="Shimizu T."/>
            <person name="Tanizawa Y."/>
            <person name="Mochizuki T."/>
            <person name="Nagasaki H."/>
            <person name="Yoshioka T."/>
            <person name="Toyoda A."/>
            <person name="Fujiyama A."/>
            <person name="Kaminuma E."/>
            <person name="Nakamura Y."/>
        </authorList>
    </citation>
    <scope>NUCLEOTIDE SEQUENCE [LARGE SCALE GENOMIC DNA]</scope>
    <source>
        <strain evidence="2">cv. Miyagawa wase</strain>
    </source>
</reference>
<dbReference type="EMBL" id="BDQV01000518">
    <property type="protein sequence ID" value="GAY65819.1"/>
    <property type="molecule type" value="Genomic_DNA"/>
</dbReference>
<evidence type="ECO:0000313" key="1">
    <source>
        <dbReference type="EMBL" id="GAY65819.1"/>
    </source>
</evidence>
<name>A0A2H5QMI0_CITUN</name>